<evidence type="ECO:0000313" key="1">
    <source>
        <dbReference type="EMBL" id="BCI88196.1"/>
    </source>
</evidence>
<reference evidence="1 2" key="1">
    <citation type="submission" date="2020-07" db="EMBL/GenBank/DDBJ databases">
        <title>Mycobacterium kansasii (former subtype) with zoonotic potential isolated from diseased indoor pet cat, Japan.</title>
        <authorList>
            <person name="Fukano H."/>
            <person name="Terazono T."/>
            <person name="Hoshino Y."/>
        </authorList>
    </citation>
    <scope>NUCLEOTIDE SEQUENCE [LARGE SCALE GENOMIC DNA]</scope>
    <source>
        <strain evidence="1 2">Kuro-I</strain>
    </source>
</reference>
<evidence type="ECO:0000313" key="2">
    <source>
        <dbReference type="Proteomes" id="UP000516380"/>
    </source>
</evidence>
<accession>A0A7G1IAX6</accession>
<dbReference type="EMBL" id="AP023343">
    <property type="protein sequence ID" value="BCI88196.1"/>
    <property type="molecule type" value="Genomic_DNA"/>
</dbReference>
<keyword evidence="2" id="KW-1185">Reference proteome</keyword>
<sequence length="170" mass="18731">MSLVGMEFAGPADFGDTAPINDSDEEMLAGLAERLHAHGKIDRFGVRLIRNPLGLSETKVFSETCDPWRRALHCDVIDRAQTPDNAIETYWQWKPTPTETGPTATLTFLTGCRQFCTPSAAACITITITKKWSGWCHTNAVASNTQLVSAFARFSKWLGGAKLTRLLKSQ</sequence>
<name>A0A7G1IAX6_MYCKA</name>
<dbReference type="Proteomes" id="UP000516380">
    <property type="component" value="Chromosome"/>
</dbReference>
<proteinExistence type="predicted"/>
<protein>
    <submittedName>
        <fullName evidence="1">Uncharacterized protein</fullName>
    </submittedName>
</protein>
<organism evidence="1 2">
    <name type="scientific">Mycobacterium kansasii</name>
    <dbReference type="NCBI Taxonomy" id="1768"/>
    <lineage>
        <taxon>Bacteria</taxon>
        <taxon>Bacillati</taxon>
        <taxon>Actinomycetota</taxon>
        <taxon>Actinomycetes</taxon>
        <taxon>Mycobacteriales</taxon>
        <taxon>Mycobacteriaceae</taxon>
        <taxon>Mycobacterium</taxon>
    </lineage>
</organism>
<gene>
    <name evidence="1" type="ORF">NIIDMKKI_34020</name>
</gene>
<dbReference type="AlphaFoldDB" id="A0A7G1IAX6"/>